<evidence type="ECO:0000313" key="1">
    <source>
        <dbReference type="EMBL" id="QOJ79003.1"/>
    </source>
</evidence>
<dbReference type="KEGG" id="thel:IG193_00615"/>
<sequence length="134" mass="14729">MTTSPPSALSQATWTRSSSWRSRGTKTSAYLDTDIYVCVALRNRTYYEKCRAILYDAYSERVRAYGSPIVAAELLGSLSRVDAKLAREAMKAYLAMPVVNLEVTSETLLLASLVNTVTNIGYDAIHASLLLLNA</sequence>
<gene>
    <name evidence="1" type="ORF">IG193_00615</name>
</gene>
<accession>A0A7L9FIZ7</accession>
<dbReference type="InParanoid" id="A0A7L9FIZ7"/>
<dbReference type="InterPro" id="IPR029060">
    <property type="entry name" value="PIN-like_dom_sf"/>
</dbReference>
<evidence type="ECO:0008006" key="3">
    <source>
        <dbReference type="Google" id="ProtNLM"/>
    </source>
</evidence>
<dbReference type="SUPFAM" id="SSF88723">
    <property type="entry name" value="PIN domain-like"/>
    <property type="match status" value="1"/>
</dbReference>
<organism evidence="1 2">
    <name type="scientific">Infirmifilum lucidum</name>
    <dbReference type="NCBI Taxonomy" id="2776706"/>
    <lineage>
        <taxon>Archaea</taxon>
        <taxon>Thermoproteota</taxon>
        <taxon>Thermoprotei</taxon>
        <taxon>Thermofilales</taxon>
        <taxon>Thermofilaceae</taxon>
        <taxon>Infirmifilum</taxon>
    </lineage>
</organism>
<dbReference type="Proteomes" id="UP000594121">
    <property type="component" value="Chromosome"/>
</dbReference>
<dbReference type="EMBL" id="CP062310">
    <property type="protein sequence ID" value="QOJ79003.1"/>
    <property type="molecule type" value="Genomic_DNA"/>
</dbReference>
<evidence type="ECO:0000313" key="2">
    <source>
        <dbReference type="Proteomes" id="UP000594121"/>
    </source>
</evidence>
<name>A0A7L9FIZ7_9CREN</name>
<dbReference type="RefSeq" id="WP_192818975.1">
    <property type="nucleotide sequence ID" value="NZ_CP062310.1"/>
</dbReference>
<proteinExistence type="predicted"/>
<dbReference type="AlphaFoldDB" id="A0A7L9FIZ7"/>
<reference evidence="1 2" key="1">
    <citation type="submission" date="2020-10" db="EMBL/GenBank/DDBJ databases">
        <title>Thermofilum lucidum 3507LT sp. nov. a novel member of Thermofilaceae family isolated from Chile hot spring, and proposal of description order Thermofilales.</title>
        <authorList>
            <person name="Zayulina K.S."/>
            <person name="Elcheninov A.G."/>
            <person name="Toshchakov S.V."/>
            <person name="Kublanov I.V."/>
        </authorList>
    </citation>
    <scope>NUCLEOTIDE SEQUENCE [LARGE SCALE GENOMIC DNA]</scope>
    <source>
        <strain evidence="1 2">3507LT</strain>
    </source>
</reference>
<protein>
    <recommendedName>
        <fullName evidence="3">PIN domain-containing protein</fullName>
    </recommendedName>
</protein>
<keyword evidence="2" id="KW-1185">Reference proteome</keyword>
<dbReference type="GeneID" id="59148353"/>